<accession>A0A1H8IMS9</accession>
<dbReference type="EMBL" id="FOCW01000004">
    <property type="protein sequence ID" value="SEN69621.1"/>
    <property type="molecule type" value="Genomic_DNA"/>
</dbReference>
<evidence type="ECO:0000313" key="2">
    <source>
        <dbReference type="Proteomes" id="UP000199531"/>
    </source>
</evidence>
<dbReference type="AlphaFoldDB" id="A0A1H8IMS9"/>
<protein>
    <submittedName>
        <fullName evidence="1">Uncharacterized protein</fullName>
    </submittedName>
</protein>
<evidence type="ECO:0000313" key="1">
    <source>
        <dbReference type="EMBL" id="SEN69621.1"/>
    </source>
</evidence>
<reference evidence="1 2" key="1">
    <citation type="submission" date="2016-10" db="EMBL/GenBank/DDBJ databases">
        <authorList>
            <person name="de Groot N.N."/>
        </authorList>
    </citation>
    <scope>NUCLEOTIDE SEQUENCE [LARGE SCALE GENOMIC DNA]</scope>
    <source>
        <strain evidence="1 2">DSM 15123</strain>
    </source>
</reference>
<name>A0A1H8IMS9_9BURK</name>
<organism evidence="1 2">
    <name type="scientific">Brachymonas denitrificans DSM 15123</name>
    <dbReference type="NCBI Taxonomy" id="1121117"/>
    <lineage>
        <taxon>Bacteria</taxon>
        <taxon>Pseudomonadati</taxon>
        <taxon>Pseudomonadota</taxon>
        <taxon>Betaproteobacteria</taxon>
        <taxon>Burkholderiales</taxon>
        <taxon>Comamonadaceae</taxon>
        <taxon>Brachymonas</taxon>
    </lineage>
</organism>
<keyword evidence="2" id="KW-1185">Reference proteome</keyword>
<sequence length="94" mass="9703">MAVHYRILRTLPPSAGAGSAWRSANTASTSPHTVLVQPIGTARLATQHAATPQAMVDIVQAADAIRPGDLLLALDSVPASRDTAGDSPFPCPHP</sequence>
<dbReference type="Proteomes" id="UP000199531">
    <property type="component" value="Unassembled WGS sequence"/>
</dbReference>
<dbReference type="STRING" id="1121117.SAMN02745977_01814"/>
<gene>
    <name evidence="1" type="ORF">SAMN02745977_01814</name>
</gene>
<proteinExistence type="predicted"/>